<evidence type="ECO:0000313" key="2">
    <source>
        <dbReference type="Proteomes" id="UP001175226"/>
    </source>
</evidence>
<accession>A0AA39ISX3</accession>
<dbReference type="AlphaFoldDB" id="A0AA39ISX3"/>
<dbReference type="InterPro" id="IPR021109">
    <property type="entry name" value="Peptidase_aspartic_dom_sf"/>
</dbReference>
<comment type="caution">
    <text evidence="1">The sequence shown here is derived from an EMBL/GenBank/DDBJ whole genome shotgun (WGS) entry which is preliminary data.</text>
</comment>
<keyword evidence="2" id="KW-1185">Reference proteome</keyword>
<reference evidence="1" key="1">
    <citation type="submission" date="2023-06" db="EMBL/GenBank/DDBJ databases">
        <authorList>
            <consortium name="Lawrence Berkeley National Laboratory"/>
            <person name="Ahrendt S."/>
            <person name="Sahu N."/>
            <person name="Indic B."/>
            <person name="Wong-Bajracharya J."/>
            <person name="Merenyi Z."/>
            <person name="Ke H.-M."/>
            <person name="Monk M."/>
            <person name="Kocsube S."/>
            <person name="Drula E."/>
            <person name="Lipzen A."/>
            <person name="Balint B."/>
            <person name="Henrissat B."/>
            <person name="Andreopoulos B."/>
            <person name="Martin F.M."/>
            <person name="Harder C.B."/>
            <person name="Rigling D."/>
            <person name="Ford K.L."/>
            <person name="Foster G.D."/>
            <person name="Pangilinan J."/>
            <person name="Papanicolaou A."/>
            <person name="Barry K."/>
            <person name="LaButti K."/>
            <person name="Viragh M."/>
            <person name="Koriabine M."/>
            <person name="Yan M."/>
            <person name="Riley R."/>
            <person name="Champramary S."/>
            <person name="Plett K.L."/>
            <person name="Tsai I.J."/>
            <person name="Slot J."/>
            <person name="Sipos G."/>
            <person name="Plett J."/>
            <person name="Nagy L.G."/>
            <person name="Grigoriev I.V."/>
        </authorList>
    </citation>
    <scope>NUCLEOTIDE SEQUENCE</scope>
    <source>
        <strain evidence="1">FPL87.14</strain>
    </source>
</reference>
<dbReference type="SUPFAM" id="SSF50630">
    <property type="entry name" value="Acid proteases"/>
    <property type="match status" value="1"/>
</dbReference>
<evidence type="ECO:0008006" key="3">
    <source>
        <dbReference type="Google" id="ProtNLM"/>
    </source>
</evidence>
<evidence type="ECO:0000313" key="1">
    <source>
        <dbReference type="EMBL" id="KAK0429892.1"/>
    </source>
</evidence>
<gene>
    <name evidence="1" type="ORF">EV421DRAFT_1744840</name>
</gene>
<name>A0AA39ISX3_9AGAR</name>
<sequence>MSSQDRLPNEILTYAKQWECLTSANSSNFLSNYLGAEPSSSALKPAITLVFEAQKNQPDSFSGFDGILGQRSITGDTVSMYFAPTMQEKIVIGELSCDGSDSSKITGSYGYVYGLHLRWDISLHVEYLYNRPITTTYPAGVHWGIDKSITYGTSTTILSSTAGIINTGSTLVYNASNAFTKYKSTTGETFTGLLRIIQPSTPSFPISPSRSLVTSRFYFQRFEAVQGPRQIAVLPASTQLLQTNQRKARVHCDLLAQDKNPRAKCSESKSWPIHRAHAICPIEMDSGLILQSPTSIVPCSWLAHFRTCDPCITKNTLNFERCGGSATGSRVQNMSEWFPRLVVTTSNGTDGLILGGSG</sequence>
<proteinExistence type="predicted"/>
<dbReference type="Gene3D" id="2.40.70.10">
    <property type="entry name" value="Acid Proteases"/>
    <property type="match status" value="1"/>
</dbReference>
<dbReference type="Proteomes" id="UP001175226">
    <property type="component" value="Unassembled WGS sequence"/>
</dbReference>
<dbReference type="EMBL" id="JAUEPT010000193">
    <property type="protein sequence ID" value="KAK0429892.1"/>
    <property type="molecule type" value="Genomic_DNA"/>
</dbReference>
<organism evidence="1 2">
    <name type="scientific">Armillaria borealis</name>
    <dbReference type="NCBI Taxonomy" id="47425"/>
    <lineage>
        <taxon>Eukaryota</taxon>
        <taxon>Fungi</taxon>
        <taxon>Dikarya</taxon>
        <taxon>Basidiomycota</taxon>
        <taxon>Agaricomycotina</taxon>
        <taxon>Agaricomycetes</taxon>
        <taxon>Agaricomycetidae</taxon>
        <taxon>Agaricales</taxon>
        <taxon>Marasmiineae</taxon>
        <taxon>Physalacriaceae</taxon>
        <taxon>Armillaria</taxon>
    </lineage>
</organism>
<protein>
    <recommendedName>
        <fullName evidence="3">Acid protease</fullName>
    </recommendedName>
</protein>